<feature type="transmembrane region" description="Helical" evidence="6">
    <location>
        <begin position="33"/>
        <end position="58"/>
    </location>
</feature>
<dbReference type="Proteomes" id="UP000756703">
    <property type="component" value="Unassembled WGS sequence"/>
</dbReference>
<dbReference type="InterPro" id="IPR007168">
    <property type="entry name" value="Phageshock_PspC_N"/>
</dbReference>
<dbReference type="InterPro" id="IPR052027">
    <property type="entry name" value="PspC"/>
</dbReference>
<reference evidence="8" key="1">
    <citation type="submission" date="2020-07" db="EMBL/GenBank/DDBJ databases">
        <title>Huge and variable diversity of episymbiotic CPR bacteria and DPANN archaea in groundwater ecosystems.</title>
        <authorList>
            <person name="He C.Y."/>
            <person name="Keren R."/>
            <person name="Whittaker M."/>
            <person name="Farag I.F."/>
            <person name="Doudna J."/>
            <person name="Cate J.H.D."/>
            <person name="Banfield J.F."/>
        </authorList>
    </citation>
    <scope>NUCLEOTIDE SEQUENCE</scope>
    <source>
        <strain evidence="8">NC_groundwater_1225_Ag_S-0.1um_56_177</strain>
    </source>
</reference>
<dbReference type="Pfam" id="PF04024">
    <property type="entry name" value="PspC"/>
    <property type="match status" value="1"/>
</dbReference>
<evidence type="ECO:0000256" key="1">
    <source>
        <dbReference type="ARBA" id="ARBA00004162"/>
    </source>
</evidence>
<evidence type="ECO:0000256" key="6">
    <source>
        <dbReference type="SAM" id="Phobius"/>
    </source>
</evidence>
<evidence type="ECO:0000256" key="2">
    <source>
        <dbReference type="ARBA" id="ARBA00022475"/>
    </source>
</evidence>
<name>A0A932YWK0_9BACT</name>
<keyword evidence="2" id="KW-1003">Cell membrane</keyword>
<dbReference type="PANTHER" id="PTHR33885">
    <property type="entry name" value="PHAGE SHOCK PROTEIN C"/>
    <property type="match status" value="1"/>
</dbReference>
<evidence type="ECO:0000256" key="3">
    <source>
        <dbReference type="ARBA" id="ARBA00022692"/>
    </source>
</evidence>
<protein>
    <submittedName>
        <fullName evidence="8">PspC domain-containing protein</fullName>
    </submittedName>
</protein>
<gene>
    <name evidence="8" type="ORF">HY473_01670</name>
</gene>
<feature type="domain" description="Phage shock protein PspC N-terminal" evidence="7">
    <location>
        <begin position="2"/>
        <end position="61"/>
    </location>
</feature>
<evidence type="ECO:0000256" key="4">
    <source>
        <dbReference type="ARBA" id="ARBA00022989"/>
    </source>
</evidence>
<sequence length="63" mass="6966">MKKLYRSSSNKIFAGIIGGIGEYFDIDPVLLRLVWLLIVISSGIVPGVIVYLLAIYIVPKKSD</sequence>
<evidence type="ECO:0000256" key="5">
    <source>
        <dbReference type="ARBA" id="ARBA00023136"/>
    </source>
</evidence>
<organism evidence="8 9">
    <name type="scientific">Candidatus Sungiibacteriota bacterium</name>
    <dbReference type="NCBI Taxonomy" id="2750080"/>
    <lineage>
        <taxon>Bacteria</taxon>
        <taxon>Candidatus Sungiibacteriota</taxon>
    </lineage>
</organism>
<accession>A0A932YWK0</accession>
<comment type="subcellular location">
    <subcellularLocation>
        <location evidence="1">Cell membrane</location>
        <topology evidence="1">Single-pass membrane protein</topology>
    </subcellularLocation>
</comment>
<keyword evidence="4 6" id="KW-1133">Transmembrane helix</keyword>
<evidence type="ECO:0000259" key="7">
    <source>
        <dbReference type="Pfam" id="PF04024"/>
    </source>
</evidence>
<dbReference type="AlphaFoldDB" id="A0A932YWK0"/>
<dbReference type="PANTHER" id="PTHR33885:SF3">
    <property type="entry name" value="PHAGE SHOCK PROTEIN C"/>
    <property type="match status" value="1"/>
</dbReference>
<keyword evidence="5 6" id="KW-0472">Membrane</keyword>
<dbReference type="EMBL" id="JACQMI010000013">
    <property type="protein sequence ID" value="MBI4132782.1"/>
    <property type="molecule type" value="Genomic_DNA"/>
</dbReference>
<proteinExistence type="predicted"/>
<comment type="caution">
    <text evidence="8">The sequence shown here is derived from an EMBL/GenBank/DDBJ whole genome shotgun (WGS) entry which is preliminary data.</text>
</comment>
<keyword evidence="3 6" id="KW-0812">Transmembrane</keyword>
<evidence type="ECO:0000313" key="9">
    <source>
        <dbReference type="Proteomes" id="UP000756703"/>
    </source>
</evidence>
<dbReference type="GO" id="GO:0005886">
    <property type="term" value="C:plasma membrane"/>
    <property type="evidence" value="ECO:0007669"/>
    <property type="project" value="UniProtKB-SubCell"/>
</dbReference>
<evidence type="ECO:0000313" key="8">
    <source>
        <dbReference type="EMBL" id="MBI4132782.1"/>
    </source>
</evidence>